<keyword evidence="4 7" id="KW-0812">Transmembrane</keyword>
<protein>
    <submittedName>
        <fullName evidence="9">Metabolite-proton symporter</fullName>
    </submittedName>
</protein>
<evidence type="ECO:0000259" key="8">
    <source>
        <dbReference type="PROSITE" id="PS50850"/>
    </source>
</evidence>
<evidence type="ECO:0000256" key="1">
    <source>
        <dbReference type="ARBA" id="ARBA00004651"/>
    </source>
</evidence>
<dbReference type="InterPro" id="IPR005828">
    <property type="entry name" value="MFS_sugar_transport-like"/>
</dbReference>
<keyword evidence="3" id="KW-1003">Cell membrane</keyword>
<feature type="transmembrane region" description="Helical" evidence="7">
    <location>
        <begin position="406"/>
        <end position="428"/>
    </location>
</feature>
<feature type="transmembrane region" description="Helical" evidence="7">
    <location>
        <begin position="63"/>
        <end position="84"/>
    </location>
</feature>
<dbReference type="RefSeq" id="WP_170036969.1">
    <property type="nucleotide sequence ID" value="NZ_PDJI01000001.1"/>
</dbReference>
<evidence type="ECO:0000313" key="9">
    <source>
        <dbReference type="EMBL" id="PFG45123.1"/>
    </source>
</evidence>
<feature type="transmembrane region" description="Helical" evidence="7">
    <location>
        <begin position="285"/>
        <end position="306"/>
    </location>
</feature>
<feature type="transmembrane region" description="Helical" evidence="7">
    <location>
        <begin position="195"/>
        <end position="216"/>
    </location>
</feature>
<feature type="transmembrane region" description="Helical" evidence="7">
    <location>
        <begin position="126"/>
        <end position="149"/>
    </location>
</feature>
<dbReference type="EMBL" id="PDJI01000001">
    <property type="protein sequence ID" value="PFG45123.1"/>
    <property type="molecule type" value="Genomic_DNA"/>
</dbReference>
<dbReference type="SUPFAM" id="SSF103473">
    <property type="entry name" value="MFS general substrate transporter"/>
    <property type="match status" value="1"/>
</dbReference>
<keyword evidence="6 7" id="KW-0472">Membrane</keyword>
<keyword evidence="5 7" id="KW-1133">Transmembrane helix</keyword>
<proteinExistence type="predicted"/>
<sequence>MAQQDTTVARSAPLPDAASRRRVIASSIIGSALEWYDYYLYAQAAALVFNVLFFTALDPLTGTLAAFGSYAIGFIVRPVGGIVFGRLGDRLGRKQVLVITLVMMGISTALIGLLPTYALAGALAPVLLTLCRIGQGLAAGAEFGGAVVLSAEFAPKGRRGIYAAAPAIGVSLGILLASGVFAIFSSLPEEQFLSWGWRIPFLLSIVIIGVALFIRLRVQESPVFKELEEAGETSRSPIRDVFKYARKPFFIAFGARMGENSTAYIFQTWILTYIVTVGMDRGIGLQAVVIATAAGLVTIPFWGWLSDRVGRKVIYMAGAGGMAAFTFPFFGLVDTGDPVLIVLALAFLLAVLYQAMFATQGSLLSDLFPAKYRFTGIALARETSAVVAGGIAPFVATALLAASGNAYWPIAIYAILMCVISFVSLLAYREATERHTEHE</sequence>
<dbReference type="Gene3D" id="1.20.1250.20">
    <property type="entry name" value="MFS general substrate transporter like domains"/>
    <property type="match status" value="2"/>
</dbReference>
<dbReference type="CDD" id="cd17369">
    <property type="entry name" value="MFS_ShiA_like"/>
    <property type="match status" value="1"/>
</dbReference>
<keyword evidence="10" id="KW-1185">Reference proteome</keyword>
<comment type="caution">
    <text evidence="9">The sequence shown here is derived from an EMBL/GenBank/DDBJ whole genome shotgun (WGS) entry which is preliminary data.</text>
</comment>
<reference evidence="9 10" key="1">
    <citation type="submission" date="2017-10" db="EMBL/GenBank/DDBJ databases">
        <title>Sequencing the genomes of 1000 actinobacteria strains.</title>
        <authorList>
            <person name="Klenk H.-P."/>
        </authorList>
    </citation>
    <scope>NUCLEOTIDE SEQUENCE [LARGE SCALE GENOMIC DNA]</scope>
    <source>
        <strain evidence="9 10">DSM 21838</strain>
    </source>
</reference>
<dbReference type="Proteomes" id="UP000222106">
    <property type="component" value="Unassembled WGS sequence"/>
</dbReference>
<feature type="transmembrane region" description="Helical" evidence="7">
    <location>
        <begin position="38"/>
        <end position="57"/>
    </location>
</feature>
<dbReference type="PROSITE" id="PS50850">
    <property type="entry name" value="MFS"/>
    <property type="match status" value="1"/>
</dbReference>
<name>A0A2A9F2A0_9MICO</name>
<feature type="transmembrane region" description="Helical" evidence="7">
    <location>
        <begin position="161"/>
        <end position="183"/>
    </location>
</feature>
<feature type="transmembrane region" description="Helical" evidence="7">
    <location>
        <begin position="339"/>
        <end position="358"/>
    </location>
</feature>
<dbReference type="InterPro" id="IPR011701">
    <property type="entry name" value="MFS"/>
</dbReference>
<evidence type="ECO:0000256" key="4">
    <source>
        <dbReference type="ARBA" id="ARBA00022692"/>
    </source>
</evidence>
<keyword evidence="2" id="KW-0813">Transport</keyword>
<feature type="domain" description="Major facilitator superfamily (MFS) profile" evidence="8">
    <location>
        <begin position="23"/>
        <end position="432"/>
    </location>
</feature>
<dbReference type="InterPro" id="IPR036259">
    <property type="entry name" value="MFS_trans_sf"/>
</dbReference>
<dbReference type="Pfam" id="PF07690">
    <property type="entry name" value="MFS_1"/>
    <property type="match status" value="1"/>
</dbReference>
<dbReference type="GO" id="GO:0005886">
    <property type="term" value="C:plasma membrane"/>
    <property type="evidence" value="ECO:0007669"/>
    <property type="project" value="UniProtKB-SubCell"/>
</dbReference>
<comment type="subcellular location">
    <subcellularLocation>
        <location evidence="1">Cell membrane</location>
        <topology evidence="1">Multi-pass membrane protein</topology>
    </subcellularLocation>
</comment>
<evidence type="ECO:0000313" key="10">
    <source>
        <dbReference type="Proteomes" id="UP000222106"/>
    </source>
</evidence>
<evidence type="ECO:0000256" key="6">
    <source>
        <dbReference type="ARBA" id="ARBA00023136"/>
    </source>
</evidence>
<dbReference type="InterPro" id="IPR020846">
    <property type="entry name" value="MFS_dom"/>
</dbReference>
<evidence type="ECO:0000256" key="2">
    <source>
        <dbReference type="ARBA" id="ARBA00022448"/>
    </source>
</evidence>
<gene>
    <name evidence="9" type="ORF">ATJ97_0044</name>
</gene>
<dbReference type="PANTHER" id="PTHR43045">
    <property type="entry name" value="SHIKIMATE TRANSPORTER"/>
    <property type="match status" value="1"/>
</dbReference>
<evidence type="ECO:0000256" key="7">
    <source>
        <dbReference type="SAM" id="Phobius"/>
    </source>
</evidence>
<accession>A0A2A9F2A0</accession>
<feature type="transmembrane region" description="Helical" evidence="7">
    <location>
        <begin position="313"/>
        <end position="333"/>
    </location>
</feature>
<organism evidence="9 10">
    <name type="scientific">Georgenia soli</name>
    <dbReference type="NCBI Taxonomy" id="638953"/>
    <lineage>
        <taxon>Bacteria</taxon>
        <taxon>Bacillati</taxon>
        <taxon>Actinomycetota</taxon>
        <taxon>Actinomycetes</taxon>
        <taxon>Micrococcales</taxon>
        <taxon>Bogoriellaceae</taxon>
        <taxon>Georgenia</taxon>
    </lineage>
</organism>
<dbReference type="AlphaFoldDB" id="A0A2A9F2A0"/>
<evidence type="ECO:0000256" key="3">
    <source>
        <dbReference type="ARBA" id="ARBA00022475"/>
    </source>
</evidence>
<dbReference type="PANTHER" id="PTHR43045:SF1">
    <property type="entry name" value="SHIKIMATE TRANSPORTER"/>
    <property type="match status" value="1"/>
</dbReference>
<dbReference type="GO" id="GO:0022857">
    <property type="term" value="F:transmembrane transporter activity"/>
    <property type="evidence" value="ECO:0007669"/>
    <property type="project" value="InterPro"/>
</dbReference>
<dbReference type="Pfam" id="PF00083">
    <property type="entry name" value="Sugar_tr"/>
    <property type="match status" value="1"/>
</dbReference>
<feature type="transmembrane region" description="Helical" evidence="7">
    <location>
        <begin position="96"/>
        <end position="120"/>
    </location>
</feature>
<feature type="transmembrane region" description="Helical" evidence="7">
    <location>
        <begin position="379"/>
        <end position="400"/>
    </location>
</feature>
<evidence type="ECO:0000256" key="5">
    <source>
        <dbReference type="ARBA" id="ARBA00022989"/>
    </source>
</evidence>